<dbReference type="AlphaFoldDB" id="A0A414S659"/>
<accession>A0A414S659</accession>
<dbReference type="EMBL" id="QRHW01000001">
    <property type="protein sequence ID" value="RHG11475.1"/>
    <property type="molecule type" value="Genomic_DNA"/>
</dbReference>
<dbReference type="InterPro" id="IPR003838">
    <property type="entry name" value="ABC3_permease_C"/>
</dbReference>
<feature type="transmembrane region" description="Helical" evidence="6">
    <location>
        <begin position="197"/>
        <end position="216"/>
    </location>
</feature>
<evidence type="ECO:0000256" key="6">
    <source>
        <dbReference type="SAM" id="Phobius"/>
    </source>
</evidence>
<evidence type="ECO:0000259" key="7">
    <source>
        <dbReference type="Pfam" id="PF02687"/>
    </source>
</evidence>
<evidence type="ECO:0000256" key="2">
    <source>
        <dbReference type="ARBA" id="ARBA00022475"/>
    </source>
</evidence>
<sequence length="659" mass="76738">MYMLLKIIYKNFKSNIRKYILFFVSNIMAVAELFIFWGLNDVVVRAVTEPSIMMGIKSDFMIAVGLITVITILLMVFSMRYYIKLRAKDYGTFIMLGMKKKMSYMLLFAEYIIGCIGALLIGIFSGNLLLYRILYCLNQCNPQIITFQKVDPSVYKNTILLCLGVMLGIFIILLVWMDGRNLSTLMMKEEIREKRPVSSKWLLFTMLGIIFIILAIKQYNPGTWGYYFAHIYFLIGGTLIITFSGAFILEQAKKGRFYFRYALKINQLDSKYQSNILIILMLFVIHFFALSYIGTQIVEILPLDKTSSNYPYDIIWMARQNDEKYSEKIAEKYNGTVKHIPMIRATMFYSQEEIGISESTYKELTGKAYGLSGKEIVIGIEDQNYQREEKVTDKVLYDLFGWLYIGKFNPNKKEFESSNILKDANYQYRIKEIHTQNVFGKFVPEDAGEGCEDTVIFSDEYFDKQWKKQAADDEEVSMLEVFSFPKTKEQMAWKEIKDHADKEGITVFQPDDSHSPHAICYDKTVFLKEQKASNIFLLFSKLFILTTLLISGAFIMVVKNLAEISSYQRRYEFFHSMGMKQKEQKKNLSFEICSVANIAFGAGICLALLYVMTYLHWYDAMGEKISTTFWSYWLKLVGIYIIIQIVVQKLFVRYVNKRI</sequence>
<dbReference type="GO" id="GO:0005886">
    <property type="term" value="C:plasma membrane"/>
    <property type="evidence" value="ECO:0007669"/>
    <property type="project" value="UniProtKB-SubCell"/>
</dbReference>
<feature type="transmembrane region" description="Helical" evidence="6">
    <location>
        <begin position="228"/>
        <end position="249"/>
    </location>
</feature>
<evidence type="ECO:0000256" key="4">
    <source>
        <dbReference type="ARBA" id="ARBA00022989"/>
    </source>
</evidence>
<feature type="transmembrane region" description="Helical" evidence="6">
    <location>
        <begin position="588"/>
        <end position="612"/>
    </location>
</feature>
<feature type="domain" description="ABC3 transporter permease C-terminal" evidence="7">
    <location>
        <begin position="62"/>
        <end position="176"/>
    </location>
</feature>
<keyword evidence="2" id="KW-1003">Cell membrane</keyword>
<evidence type="ECO:0000256" key="5">
    <source>
        <dbReference type="ARBA" id="ARBA00023136"/>
    </source>
</evidence>
<evidence type="ECO:0000256" key="3">
    <source>
        <dbReference type="ARBA" id="ARBA00022692"/>
    </source>
</evidence>
<feature type="transmembrane region" description="Helical" evidence="6">
    <location>
        <begin position="276"/>
        <end position="294"/>
    </location>
</feature>
<feature type="transmembrane region" description="Helical" evidence="6">
    <location>
        <begin position="158"/>
        <end position="176"/>
    </location>
</feature>
<dbReference type="PANTHER" id="PTHR46795:SF3">
    <property type="entry name" value="ABC TRANSPORTER PERMEASE"/>
    <property type="match status" value="1"/>
</dbReference>
<keyword evidence="3 6" id="KW-0812">Transmembrane</keyword>
<name>A0A414S659_9FIRM</name>
<feature type="transmembrane region" description="Helical" evidence="6">
    <location>
        <begin position="60"/>
        <end position="83"/>
    </location>
</feature>
<feature type="transmembrane region" description="Helical" evidence="6">
    <location>
        <begin position="632"/>
        <end position="652"/>
    </location>
</feature>
<feature type="transmembrane region" description="Helical" evidence="6">
    <location>
        <begin position="20"/>
        <end position="40"/>
    </location>
</feature>
<evidence type="ECO:0000313" key="8">
    <source>
        <dbReference type="EMBL" id="RHG11475.1"/>
    </source>
</evidence>
<gene>
    <name evidence="8" type="ORF">DW641_01160</name>
</gene>
<protein>
    <submittedName>
        <fullName evidence="8">ABC transporter permease</fullName>
    </submittedName>
</protein>
<comment type="caution">
    <text evidence="8">The sequence shown here is derived from an EMBL/GenBank/DDBJ whole genome shotgun (WGS) entry which is preliminary data.</text>
</comment>
<comment type="subcellular location">
    <subcellularLocation>
        <location evidence="1">Cell membrane</location>
        <topology evidence="1">Multi-pass membrane protein</topology>
    </subcellularLocation>
</comment>
<feature type="transmembrane region" description="Helical" evidence="6">
    <location>
        <begin position="104"/>
        <end position="124"/>
    </location>
</feature>
<keyword evidence="5 6" id="KW-0472">Membrane</keyword>
<evidence type="ECO:0000313" key="9">
    <source>
        <dbReference type="Proteomes" id="UP000284112"/>
    </source>
</evidence>
<dbReference type="Pfam" id="PF02687">
    <property type="entry name" value="FtsX"/>
    <property type="match status" value="1"/>
</dbReference>
<dbReference type="InterPro" id="IPR052536">
    <property type="entry name" value="ABC-4_Integral_Memb_Prot"/>
</dbReference>
<feature type="transmembrane region" description="Helical" evidence="6">
    <location>
        <begin position="535"/>
        <end position="558"/>
    </location>
</feature>
<evidence type="ECO:0000256" key="1">
    <source>
        <dbReference type="ARBA" id="ARBA00004651"/>
    </source>
</evidence>
<dbReference type="Proteomes" id="UP000284112">
    <property type="component" value="Unassembled WGS sequence"/>
</dbReference>
<reference evidence="8 9" key="1">
    <citation type="submission" date="2018-08" db="EMBL/GenBank/DDBJ databases">
        <title>A genome reference for cultivated species of the human gut microbiota.</title>
        <authorList>
            <person name="Zou Y."/>
            <person name="Xue W."/>
            <person name="Luo G."/>
        </authorList>
    </citation>
    <scope>NUCLEOTIDE SEQUENCE [LARGE SCALE GENOMIC DNA]</scope>
    <source>
        <strain evidence="8 9">AM23-13</strain>
    </source>
</reference>
<dbReference type="PANTHER" id="PTHR46795">
    <property type="entry name" value="ABC TRANSPORTER PERMEASE-RELATED-RELATED"/>
    <property type="match status" value="1"/>
</dbReference>
<organism evidence="8 9">
    <name type="scientific">Dorea longicatena</name>
    <dbReference type="NCBI Taxonomy" id="88431"/>
    <lineage>
        <taxon>Bacteria</taxon>
        <taxon>Bacillati</taxon>
        <taxon>Bacillota</taxon>
        <taxon>Clostridia</taxon>
        <taxon>Lachnospirales</taxon>
        <taxon>Lachnospiraceae</taxon>
        <taxon>Dorea</taxon>
    </lineage>
</organism>
<keyword evidence="4 6" id="KW-1133">Transmembrane helix</keyword>
<proteinExistence type="predicted"/>